<feature type="region of interest" description="Disordered" evidence="1">
    <location>
        <begin position="27"/>
        <end position="48"/>
    </location>
</feature>
<evidence type="ECO:0000313" key="5">
    <source>
        <dbReference type="Proteomes" id="UP000622707"/>
    </source>
</evidence>
<dbReference type="Proteomes" id="UP000622707">
    <property type="component" value="Unassembled WGS sequence"/>
</dbReference>
<reference evidence="4 5" key="1">
    <citation type="journal article" date="2017" name="Int. J. Syst. Evol. Microbiol.">
        <title>Ramlibacter alkalitolerans sp. nov., alkali-tolerant bacterium isolated from soil of ginseng.</title>
        <authorList>
            <person name="Lee D.H."/>
            <person name="Cha C.J."/>
        </authorList>
    </citation>
    <scope>NUCLEOTIDE SEQUENCE [LARGE SCALE GENOMIC DNA]</scope>
    <source>
        <strain evidence="4 5">KACC 19305</strain>
    </source>
</reference>
<name>A0ABS1JW81_9BURK</name>
<organism evidence="4 5">
    <name type="scientific">Ramlibacter alkalitolerans</name>
    <dbReference type="NCBI Taxonomy" id="2039631"/>
    <lineage>
        <taxon>Bacteria</taxon>
        <taxon>Pseudomonadati</taxon>
        <taxon>Pseudomonadota</taxon>
        <taxon>Betaproteobacteria</taxon>
        <taxon>Burkholderiales</taxon>
        <taxon>Comamonadaceae</taxon>
        <taxon>Ramlibacter</taxon>
    </lineage>
</organism>
<gene>
    <name evidence="4" type="ORF">JI746_23625</name>
</gene>
<protein>
    <submittedName>
        <fullName evidence="4">Transglycosylase SLT domain-containing protein</fullName>
    </submittedName>
</protein>
<evidence type="ECO:0000256" key="1">
    <source>
        <dbReference type="SAM" id="MobiDB-lite"/>
    </source>
</evidence>
<dbReference type="InterPro" id="IPR008258">
    <property type="entry name" value="Transglycosylase_SLT_dom_1"/>
</dbReference>
<dbReference type="RefSeq" id="WP_201692739.1">
    <property type="nucleotide sequence ID" value="NZ_JAEQND010000015.1"/>
</dbReference>
<dbReference type="InterPro" id="IPR023346">
    <property type="entry name" value="Lysozyme-like_dom_sf"/>
</dbReference>
<dbReference type="EMBL" id="JAEQND010000015">
    <property type="protein sequence ID" value="MBL0428116.1"/>
    <property type="molecule type" value="Genomic_DNA"/>
</dbReference>
<feature type="signal peptide" evidence="2">
    <location>
        <begin position="1"/>
        <end position="28"/>
    </location>
</feature>
<keyword evidence="5" id="KW-1185">Reference proteome</keyword>
<feature type="domain" description="Transglycosylase SLT" evidence="3">
    <location>
        <begin position="90"/>
        <end position="153"/>
    </location>
</feature>
<sequence length="230" mass="24293">MQSSKTASTARTAALIAFLGAASLSSHAAPSGHKHPTASPAAARHAHHPAKIRWVPVRHGAKTLRTPDAGSRIALARSAAQNAGLASVGLSYQDVYGVIEAETSWVPRDGMGRNGVTSMGLAQFEPTTAKGLGLKDANDPVQAVHAAAVYMKQGAEWAAHKIAHLKLSPQQYAAKLREGVSVYYNLSVRGRNKWDGFNTAQLPVETQRHIRNVRSGAQEALELAAKVAAA</sequence>
<evidence type="ECO:0000256" key="2">
    <source>
        <dbReference type="SAM" id="SignalP"/>
    </source>
</evidence>
<feature type="chain" id="PRO_5046935909" evidence="2">
    <location>
        <begin position="29"/>
        <end position="230"/>
    </location>
</feature>
<evidence type="ECO:0000313" key="4">
    <source>
        <dbReference type="EMBL" id="MBL0428116.1"/>
    </source>
</evidence>
<proteinExistence type="predicted"/>
<dbReference type="Gene3D" id="1.10.530.10">
    <property type="match status" value="1"/>
</dbReference>
<keyword evidence="2" id="KW-0732">Signal</keyword>
<comment type="caution">
    <text evidence="4">The sequence shown here is derived from an EMBL/GenBank/DDBJ whole genome shotgun (WGS) entry which is preliminary data.</text>
</comment>
<accession>A0ABS1JW81</accession>
<dbReference type="Pfam" id="PF01464">
    <property type="entry name" value="SLT"/>
    <property type="match status" value="1"/>
</dbReference>
<evidence type="ECO:0000259" key="3">
    <source>
        <dbReference type="Pfam" id="PF01464"/>
    </source>
</evidence>
<dbReference type="SUPFAM" id="SSF53955">
    <property type="entry name" value="Lysozyme-like"/>
    <property type="match status" value="1"/>
</dbReference>